<dbReference type="AlphaFoldDB" id="A0A813T2H9"/>
<evidence type="ECO:0008006" key="6">
    <source>
        <dbReference type="Google" id="ProtNLM"/>
    </source>
</evidence>
<dbReference type="SUPFAM" id="SSF50978">
    <property type="entry name" value="WD40 repeat-like"/>
    <property type="match status" value="1"/>
</dbReference>
<dbReference type="EMBL" id="CAJNOQ010000464">
    <property type="protein sequence ID" value="CAF0804389.1"/>
    <property type="molecule type" value="Genomic_DNA"/>
</dbReference>
<name>A0A813T2H9_9BILA</name>
<dbReference type="InterPro" id="IPR036322">
    <property type="entry name" value="WD40_repeat_dom_sf"/>
</dbReference>
<dbReference type="InterPro" id="IPR029982">
    <property type="entry name" value="Kptn"/>
</dbReference>
<keyword evidence="5" id="KW-1185">Reference proteome</keyword>
<evidence type="ECO:0000313" key="3">
    <source>
        <dbReference type="EMBL" id="CAF3556834.1"/>
    </source>
</evidence>
<dbReference type="PANTHER" id="PTHR15435">
    <property type="entry name" value="KICSTOR COMPLEX PROTEIN KAPTIN"/>
    <property type="match status" value="1"/>
</dbReference>
<organism evidence="2 5">
    <name type="scientific">Didymodactylos carnosus</name>
    <dbReference type="NCBI Taxonomy" id="1234261"/>
    <lineage>
        <taxon>Eukaryota</taxon>
        <taxon>Metazoa</taxon>
        <taxon>Spiralia</taxon>
        <taxon>Gnathifera</taxon>
        <taxon>Rotifera</taxon>
        <taxon>Eurotatoria</taxon>
        <taxon>Bdelloidea</taxon>
        <taxon>Philodinida</taxon>
        <taxon>Philodinidae</taxon>
        <taxon>Didymodactylos</taxon>
    </lineage>
</organism>
<protein>
    <recommendedName>
        <fullName evidence="6">Kaptin</fullName>
    </recommendedName>
</protein>
<dbReference type="EMBL" id="CAJOBA010000790">
    <property type="protein sequence ID" value="CAF3556834.1"/>
    <property type="molecule type" value="Genomic_DNA"/>
</dbReference>
<dbReference type="Proteomes" id="UP000682733">
    <property type="component" value="Unassembled WGS sequence"/>
</dbReference>
<dbReference type="GO" id="GO:0007015">
    <property type="term" value="P:actin filament organization"/>
    <property type="evidence" value="ECO:0007669"/>
    <property type="project" value="InterPro"/>
</dbReference>
<evidence type="ECO:0000313" key="1">
    <source>
        <dbReference type="EMBL" id="CAF0775669.1"/>
    </source>
</evidence>
<reference evidence="2" key="1">
    <citation type="submission" date="2021-02" db="EMBL/GenBank/DDBJ databases">
        <authorList>
            <person name="Nowell W R."/>
        </authorList>
    </citation>
    <scope>NUCLEOTIDE SEQUENCE</scope>
</reference>
<dbReference type="Proteomes" id="UP000663829">
    <property type="component" value="Unassembled WGS sequence"/>
</dbReference>
<dbReference type="Proteomes" id="UP000681722">
    <property type="component" value="Unassembled WGS sequence"/>
</dbReference>
<gene>
    <name evidence="2" type="ORF">GPM918_LOCUS3693</name>
    <name evidence="1" type="ORF">OVA965_LOCUS3325</name>
    <name evidence="4" type="ORF">SRO942_LOCUS3689</name>
    <name evidence="3" type="ORF">TMI583_LOCUS3324</name>
</gene>
<accession>A0A813T2H9</accession>
<proteinExistence type="predicted"/>
<dbReference type="EMBL" id="CAJNOK010000790">
    <property type="protein sequence ID" value="CAF0775669.1"/>
    <property type="molecule type" value="Genomic_DNA"/>
</dbReference>
<dbReference type="GO" id="GO:0030027">
    <property type="term" value="C:lamellipodium"/>
    <property type="evidence" value="ECO:0007669"/>
    <property type="project" value="TreeGrafter"/>
</dbReference>
<dbReference type="GO" id="GO:0051015">
    <property type="term" value="F:actin filament binding"/>
    <property type="evidence" value="ECO:0007669"/>
    <property type="project" value="TreeGrafter"/>
</dbReference>
<dbReference type="PANTHER" id="PTHR15435:SF2">
    <property type="entry name" value="KICSTOR COMPLEX PROTEIN KAPTIN"/>
    <property type="match status" value="1"/>
</dbReference>
<comment type="caution">
    <text evidence="2">The sequence shown here is derived from an EMBL/GenBank/DDBJ whole genome shotgun (WGS) entry which is preliminary data.</text>
</comment>
<evidence type="ECO:0000313" key="4">
    <source>
        <dbReference type="EMBL" id="CAF3589608.1"/>
    </source>
</evidence>
<dbReference type="InterPro" id="IPR028994">
    <property type="entry name" value="Integrin_alpha_N"/>
</dbReference>
<dbReference type="Proteomes" id="UP000677228">
    <property type="component" value="Unassembled WGS sequence"/>
</dbReference>
<dbReference type="GO" id="GO:0034198">
    <property type="term" value="P:cellular response to amino acid starvation"/>
    <property type="evidence" value="ECO:0007669"/>
    <property type="project" value="TreeGrafter"/>
</dbReference>
<evidence type="ECO:0000313" key="5">
    <source>
        <dbReference type="Proteomes" id="UP000663829"/>
    </source>
</evidence>
<dbReference type="OrthoDB" id="10267127at2759"/>
<dbReference type="GO" id="GO:0015629">
    <property type="term" value="C:actin cytoskeleton"/>
    <property type="evidence" value="ECO:0007669"/>
    <property type="project" value="InterPro"/>
</dbReference>
<dbReference type="GO" id="GO:1904262">
    <property type="term" value="P:negative regulation of TORC1 signaling"/>
    <property type="evidence" value="ECO:0007669"/>
    <property type="project" value="TreeGrafter"/>
</dbReference>
<evidence type="ECO:0000313" key="2">
    <source>
        <dbReference type="EMBL" id="CAF0804389.1"/>
    </source>
</evidence>
<sequence>MEVTAHLNQRPASKKNGRGASIEYSQTNCECKTIPINFSQIQNSCRILSIEILPKFNSPPSIIFGYVKGTNSDDSSSFHLDRYQMSTIDQGQKVISHPCVLQFPPKFMKTITTKNLSTNEMETILLIGGGERLACFADRSERLIDATKSIEIYLPELKNLAGNVSSMDILLISDETQKMKQRLIICGHSNGFLNLTINDFQTGEIIHRSNEHDSFISSVRFFYHNYKPIEGEEPNLLVTSALEQAVVYRDVLSTHFLDPVVLATTDTRDCVTSSCIVDIDLDGKNEILLGTYGDTCFICRLPSVVEQQSPKGLSLISEESPLYRTLTLAASAYSLVCVDFTNDGLDEIIIATTKGLHIHQLGLDEVMYILNNRMEIKKQLSLTKTNEKNLSLIS</sequence>
<dbReference type="SUPFAM" id="SSF69318">
    <property type="entry name" value="Integrin alpha N-terminal domain"/>
    <property type="match status" value="1"/>
</dbReference>
<dbReference type="EMBL" id="CAJOBC010000463">
    <property type="protein sequence ID" value="CAF3589608.1"/>
    <property type="molecule type" value="Genomic_DNA"/>
</dbReference>